<dbReference type="Gene3D" id="1.10.357.10">
    <property type="entry name" value="Tetracycline Repressor, domain 2"/>
    <property type="match status" value="1"/>
</dbReference>
<dbReference type="PANTHER" id="PTHR30055:SF234">
    <property type="entry name" value="HTH-TYPE TRANSCRIPTIONAL REGULATOR BETI"/>
    <property type="match status" value="1"/>
</dbReference>
<evidence type="ECO:0000256" key="4">
    <source>
        <dbReference type="PROSITE-ProRule" id="PRU00335"/>
    </source>
</evidence>
<feature type="DNA-binding region" description="H-T-H motif" evidence="4">
    <location>
        <begin position="29"/>
        <end position="48"/>
    </location>
</feature>
<dbReference type="SUPFAM" id="SSF46689">
    <property type="entry name" value="Homeodomain-like"/>
    <property type="match status" value="1"/>
</dbReference>
<organism evidence="6">
    <name type="scientific">Streptomyces anulatus</name>
    <name type="common">Streptomyces chrysomallus</name>
    <dbReference type="NCBI Taxonomy" id="1892"/>
    <lineage>
        <taxon>Bacteria</taxon>
        <taxon>Bacillati</taxon>
        <taxon>Actinomycetota</taxon>
        <taxon>Actinomycetes</taxon>
        <taxon>Kitasatosporales</taxon>
        <taxon>Streptomycetaceae</taxon>
        <taxon>Streptomyces</taxon>
    </lineage>
</organism>
<accession>A0A6G3SWJ8</accession>
<gene>
    <name evidence="6" type="ORF">G3I43_23475</name>
</gene>
<keyword evidence="2 4" id="KW-0238">DNA-binding</keyword>
<evidence type="ECO:0000256" key="1">
    <source>
        <dbReference type="ARBA" id="ARBA00023015"/>
    </source>
</evidence>
<protein>
    <submittedName>
        <fullName evidence="6">TetR/AcrR family transcriptional regulator</fullName>
    </submittedName>
</protein>
<dbReference type="AlphaFoldDB" id="A0A6G3SWJ8"/>
<dbReference type="PANTHER" id="PTHR30055">
    <property type="entry name" value="HTH-TYPE TRANSCRIPTIONAL REGULATOR RUTR"/>
    <property type="match status" value="1"/>
</dbReference>
<evidence type="ECO:0000256" key="3">
    <source>
        <dbReference type="ARBA" id="ARBA00023163"/>
    </source>
</evidence>
<dbReference type="InterPro" id="IPR009057">
    <property type="entry name" value="Homeodomain-like_sf"/>
</dbReference>
<keyword evidence="3" id="KW-0804">Transcription</keyword>
<name>A0A6G3SWJ8_STRAQ</name>
<dbReference type="InterPro" id="IPR050109">
    <property type="entry name" value="HTH-type_TetR-like_transc_reg"/>
</dbReference>
<dbReference type="InterPro" id="IPR001647">
    <property type="entry name" value="HTH_TetR"/>
</dbReference>
<dbReference type="Pfam" id="PF00440">
    <property type="entry name" value="TetR_N"/>
    <property type="match status" value="1"/>
</dbReference>
<sequence>MELSPQKQRTRRAILDAAAGEWARDPAVSLGGVAAAAGVGRATVHRYFPDREHLRSALTSDSWAALHAAIVEAAPGSGPVLEVIDRIVSAMVHVGDRVLFLFASTGEDPSRADASIAGAVDEILLAEIRRGQRGGELDSTVPAQWIQRMVWSIVYTGLHATGDGLVARHGVDDLIRRTLRGAIGAR</sequence>
<comment type="caution">
    <text evidence="6">The sequence shown here is derived from an EMBL/GenBank/DDBJ whole genome shotgun (WGS) entry which is preliminary data.</text>
</comment>
<evidence type="ECO:0000259" key="5">
    <source>
        <dbReference type="PROSITE" id="PS50977"/>
    </source>
</evidence>
<dbReference type="EMBL" id="JAAGMK010000668">
    <property type="protein sequence ID" value="NEB87112.1"/>
    <property type="molecule type" value="Genomic_DNA"/>
</dbReference>
<dbReference type="PROSITE" id="PS50977">
    <property type="entry name" value="HTH_TETR_2"/>
    <property type="match status" value="1"/>
</dbReference>
<dbReference type="GO" id="GO:0000976">
    <property type="term" value="F:transcription cis-regulatory region binding"/>
    <property type="evidence" value="ECO:0007669"/>
    <property type="project" value="TreeGrafter"/>
</dbReference>
<evidence type="ECO:0000256" key="2">
    <source>
        <dbReference type="ARBA" id="ARBA00023125"/>
    </source>
</evidence>
<keyword evidence="1" id="KW-0805">Transcription regulation</keyword>
<reference evidence="6" key="1">
    <citation type="submission" date="2020-01" db="EMBL/GenBank/DDBJ databases">
        <title>Insect and environment-associated Actinomycetes.</title>
        <authorList>
            <person name="Currrie C."/>
            <person name="Chevrette M."/>
            <person name="Carlson C."/>
            <person name="Stubbendieck R."/>
            <person name="Wendt-Pienkowski E."/>
        </authorList>
    </citation>
    <scope>NUCLEOTIDE SEQUENCE</scope>
    <source>
        <strain evidence="6">SID505</strain>
    </source>
</reference>
<evidence type="ECO:0000313" key="6">
    <source>
        <dbReference type="EMBL" id="NEB87112.1"/>
    </source>
</evidence>
<proteinExistence type="predicted"/>
<dbReference type="GO" id="GO:0003700">
    <property type="term" value="F:DNA-binding transcription factor activity"/>
    <property type="evidence" value="ECO:0007669"/>
    <property type="project" value="TreeGrafter"/>
</dbReference>
<dbReference type="RefSeq" id="WP_087763707.1">
    <property type="nucleotide sequence ID" value="NZ_CBDRIV010000039.1"/>
</dbReference>
<feature type="domain" description="HTH tetR-type" evidence="5">
    <location>
        <begin position="8"/>
        <end position="66"/>
    </location>
</feature>